<dbReference type="EMBL" id="BMIO01000002">
    <property type="protein sequence ID" value="GGD34749.1"/>
    <property type="molecule type" value="Genomic_DNA"/>
</dbReference>
<evidence type="ECO:0000313" key="1">
    <source>
        <dbReference type="EMBL" id="GGD34749.1"/>
    </source>
</evidence>
<comment type="caution">
    <text evidence="1">The sequence shown here is derived from an EMBL/GenBank/DDBJ whole genome shotgun (WGS) entry which is preliminary data.</text>
</comment>
<dbReference type="RefSeq" id="WP_066764351.1">
    <property type="nucleotide sequence ID" value="NZ_BMIO01000002.1"/>
</dbReference>
<organism evidence="1 2">
    <name type="scientific">Croceicoccus pelagius</name>
    <dbReference type="NCBI Taxonomy" id="1703341"/>
    <lineage>
        <taxon>Bacteria</taxon>
        <taxon>Pseudomonadati</taxon>
        <taxon>Pseudomonadota</taxon>
        <taxon>Alphaproteobacteria</taxon>
        <taxon>Sphingomonadales</taxon>
        <taxon>Erythrobacteraceae</taxon>
        <taxon>Croceicoccus</taxon>
    </lineage>
</organism>
<evidence type="ECO:0000313" key="2">
    <source>
        <dbReference type="Proteomes" id="UP000598997"/>
    </source>
</evidence>
<dbReference type="AlphaFoldDB" id="A0A917DFU8"/>
<protein>
    <submittedName>
        <fullName evidence="1">Uncharacterized protein</fullName>
    </submittedName>
</protein>
<keyword evidence="2" id="KW-1185">Reference proteome</keyword>
<sequence length="125" mass="13312">MSAVQDFPIDDAGNPVGCEEDVLAARWAAMHQAADAIAKMLGQSGAGSERAMSLYPVGLPGGDLAELEEATGDLHAMMEQGLYAILRARENGAEAKVAAKTLLTRFENRRRALLSQEREQADLAA</sequence>
<name>A0A917DFU8_9SPHN</name>
<reference evidence="1 2" key="1">
    <citation type="journal article" date="2014" name="Int. J. Syst. Evol. Microbiol.">
        <title>Complete genome sequence of Corynebacterium casei LMG S-19264T (=DSM 44701T), isolated from a smear-ripened cheese.</title>
        <authorList>
            <consortium name="US DOE Joint Genome Institute (JGI-PGF)"/>
            <person name="Walter F."/>
            <person name="Albersmeier A."/>
            <person name="Kalinowski J."/>
            <person name="Ruckert C."/>
        </authorList>
    </citation>
    <scope>NUCLEOTIDE SEQUENCE [LARGE SCALE GENOMIC DNA]</scope>
    <source>
        <strain evidence="1 2">CGMCC 1.15358</strain>
    </source>
</reference>
<proteinExistence type="predicted"/>
<dbReference type="Proteomes" id="UP000598997">
    <property type="component" value="Unassembled WGS sequence"/>
</dbReference>
<dbReference type="OrthoDB" id="7432728at2"/>
<accession>A0A917DFU8</accession>
<gene>
    <name evidence="1" type="ORF">GCM10010989_06100</name>
</gene>